<dbReference type="InterPro" id="IPR013655">
    <property type="entry name" value="PAS_fold_3"/>
</dbReference>
<evidence type="ECO:0000256" key="3">
    <source>
        <dbReference type="ARBA" id="ARBA00022553"/>
    </source>
</evidence>
<dbReference type="SUPFAM" id="SSF52172">
    <property type="entry name" value="CheY-like"/>
    <property type="match status" value="1"/>
</dbReference>
<evidence type="ECO:0000259" key="11">
    <source>
        <dbReference type="PROSITE" id="PS50113"/>
    </source>
</evidence>
<organism evidence="12 13">
    <name type="scientific">Halarchaeum grantii</name>
    <dbReference type="NCBI Taxonomy" id="1193105"/>
    <lineage>
        <taxon>Archaea</taxon>
        <taxon>Methanobacteriati</taxon>
        <taxon>Methanobacteriota</taxon>
        <taxon>Stenosarchaea group</taxon>
        <taxon>Halobacteria</taxon>
        <taxon>Halobacteriales</taxon>
        <taxon>Halobacteriaceae</taxon>
    </lineage>
</organism>
<dbReference type="GO" id="GO:0000155">
    <property type="term" value="F:phosphorelay sensor kinase activity"/>
    <property type="evidence" value="ECO:0007669"/>
    <property type="project" value="InterPro"/>
</dbReference>
<dbReference type="InterPro" id="IPR003594">
    <property type="entry name" value="HATPase_dom"/>
</dbReference>
<dbReference type="PROSITE" id="PS50110">
    <property type="entry name" value="RESPONSE_REGULATORY"/>
    <property type="match status" value="1"/>
</dbReference>
<dbReference type="CDD" id="cd00156">
    <property type="entry name" value="REC"/>
    <property type="match status" value="1"/>
</dbReference>
<dbReference type="Gene3D" id="3.30.450.20">
    <property type="entry name" value="PAS domain"/>
    <property type="match status" value="1"/>
</dbReference>
<evidence type="ECO:0000256" key="6">
    <source>
        <dbReference type="ARBA" id="ARBA00023012"/>
    </source>
</evidence>
<dbReference type="InterPro" id="IPR050736">
    <property type="entry name" value="Sensor_HK_Regulatory"/>
</dbReference>
<dbReference type="RefSeq" id="WP_188879814.1">
    <property type="nucleotide sequence ID" value="NZ_BMPF01000001.1"/>
</dbReference>
<feature type="modified residue" description="4-aspartylphosphate" evidence="7">
    <location>
        <position position="59"/>
    </location>
</feature>
<comment type="catalytic activity">
    <reaction evidence="1">
        <text>ATP + protein L-histidine = ADP + protein N-phospho-L-histidine.</text>
        <dbReference type="EC" id="2.7.13.3"/>
    </reaction>
</comment>
<evidence type="ECO:0000256" key="7">
    <source>
        <dbReference type="PROSITE-ProRule" id="PRU00169"/>
    </source>
</evidence>
<evidence type="ECO:0000313" key="12">
    <source>
        <dbReference type="EMBL" id="GGL28192.1"/>
    </source>
</evidence>
<evidence type="ECO:0000259" key="9">
    <source>
        <dbReference type="PROSITE" id="PS50110"/>
    </source>
</evidence>
<dbReference type="PRINTS" id="PR00344">
    <property type="entry name" value="BCTRLSENSOR"/>
</dbReference>
<gene>
    <name evidence="12" type="ORF">GCM10009037_09810</name>
</gene>
<evidence type="ECO:0000313" key="13">
    <source>
        <dbReference type="Proteomes" id="UP000628840"/>
    </source>
</evidence>
<dbReference type="PROSITE" id="PS50113">
    <property type="entry name" value="PAC"/>
    <property type="match status" value="1"/>
</dbReference>
<feature type="domain" description="Response regulatory" evidence="9">
    <location>
        <begin position="8"/>
        <end position="124"/>
    </location>
</feature>
<dbReference type="Proteomes" id="UP000628840">
    <property type="component" value="Unassembled WGS sequence"/>
</dbReference>
<dbReference type="Pfam" id="PF00072">
    <property type="entry name" value="Response_reg"/>
    <property type="match status" value="1"/>
</dbReference>
<evidence type="ECO:0000256" key="1">
    <source>
        <dbReference type="ARBA" id="ARBA00000085"/>
    </source>
</evidence>
<dbReference type="InterPro" id="IPR035965">
    <property type="entry name" value="PAS-like_dom_sf"/>
</dbReference>
<dbReference type="PROSITE" id="PS50112">
    <property type="entry name" value="PAS"/>
    <property type="match status" value="1"/>
</dbReference>
<dbReference type="InterPro" id="IPR004358">
    <property type="entry name" value="Sig_transdc_His_kin-like_C"/>
</dbReference>
<dbReference type="PANTHER" id="PTHR43711">
    <property type="entry name" value="TWO-COMPONENT HISTIDINE KINASE"/>
    <property type="match status" value="1"/>
</dbReference>
<dbReference type="SMART" id="SM00448">
    <property type="entry name" value="REC"/>
    <property type="match status" value="1"/>
</dbReference>
<keyword evidence="6" id="KW-0902">Two-component regulatory system</keyword>
<dbReference type="Pfam" id="PF02518">
    <property type="entry name" value="HATPase_c"/>
    <property type="match status" value="1"/>
</dbReference>
<sequence>MADDEPITVLYVNDDPQLLELISTQLSREAERVDVLTAESADGGRALLDERAVDCVLSDYHLTEETGLALLRDVRAERPEMPFILLTETGDERVASESIEAGVTDYVIQEAIGNQAPLLARKIVTAVEHRRTQRRAERTDRRLREIVSVTEQALWMFDADWSELRFINERHETLFGQSSDALRADPTSFLERVHEADIERVTTAMERASDGEPQVVEYRVEKSEAVELWVESRCKPVRDDDGTVSAIVGISRDVTDRKAHQRELVRKVDQLEEFAGTVAHDLRNPLNVADGSIRLAAAEREGESERLGTALTALERMDTLIGELLERAREGERVGERQRVEFAELVTGSYQNVHAPGSSLDVTASVPLRCDPTRVMEAFENLIRNAVEHGPSDVTVTAGVLDERHGVYIEDDGPGIPEAERERVFEKGYTTAKGGSGFGLAIVERIVSSHGWSIAVRDGTDGGTRFEIVVGAG</sequence>
<feature type="domain" description="Histidine kinase" evidence="8">
    <location>
        <begin position="277"/>
        <end position="473"/>
    </location>
</feature>
<dbReference type="SMART" id="SM00388">
    <property type="entry name" value="HisKA"/>
    <property type="match status" value="1"/>
</dbReference>
<keyword evidence="4" id="KW-0808">Transferase</keyword>
<dbReference type="InterPro" id="IPR005467">
    <property type="entry name" value="His_kinase_dom"/>
</dbReference>
<evidence type="ECO:0000259" key="10">
    <source>
        <dbReference type="PROSITE" id="PS50112"/>
    </source>
</evidence>
<dbReference type="SUPFAM" id="SSF55874">
    <property type="entry name" value="ATPase domain of HSP90 chaperone/DNA topoisomerase II/histidine kinase"/>
    <property type="match status" value="1"/>
</dbReference>
<dbReference type="InterPro" id="IPR001789">
    <property type="entry name" value="Sig_transdc_resp-reg_receiver"/>
</dbReference>
<protein>
    <recommendedName>
        <fullName evidence="2">histidine kinase</fullName>
        <ecNumber evidence="2">2.7.13.3</ecNumber>
    </recommendedName>
</protein>
<name>A0A830F808_9EURY</name>
<proteinExistence type="predicted"/>
<evidence type="ECO:0000256" key="2">
    <source>
        <dbReference type="ARBA" id="ARBA00012438"/>
    </source>
</evidence>
<keyword evidence="13" id="KW-1185">Reference proteome</keyword>
<dbReference type="CDD" id="cd00075">
    <property type="entry name" value="HATPase"/>
    <property type="match status" value="1"/>
</dbReference>
<dbReference type="Pfam" id="PF08447">
    <property type="entry name" value="PAS_3"/>
    <property type="match status" value="1"/>
</dbReference>
<evidence type="ECO:0000256" key="4">
    <source>
        <dbReference type="ARBA" id="ARBA00022679"/>
    </source>
</evidence>
<dbReference type="PROSITE" id="PS50109">
    <property type="entry name" value="HIS_KIN"/>
    <property type="match status" value="1"/>
</dbReference>
<feature type="domain" description="PAC" evidence="11">
    <location>
        <begin position="214"/>
        <end position="266"/>
    </location>
</feature>
<dbReference type="SMART" id="SM00387">
    <property type="entry name" value="HATPase_c"/>
    <property type="match status" value="1"/>
</dbReference>
<evidence type="ECO:0000259" key="8">
    <source>
        <dbReference type="PROSITE" id="PS50109"/>
    </source>
</evidence>
<dbReference type="Pfam" id="PF00512">
    <property type="entry name" value="HisKA"/>
    <property type="match status" value="1"/>
</dbReference>
<dbReference type="EC" id="2.7.13.3" evidence="2"/>
<dbReference type="NCBIfam" id="TIGR00229">
    <property type="entry name" value="sensory_box"/>
    <property type="match status" value="1"/>
</dbReference>
<dbReference type="InterPro" id="IPR011006">
    <property type="entry name" value="CheY-like_superfamily"/>
</dbReference>
<dbReference type="SMART" id="SM00086">
    <property type="entry name" value="PAC"/>
    <property type="match status" value="1"/>
</dbReference>
<dbReference type="Gene3D" id="3.40.50.2300">
    <property type="match status" value="1"/>
</dbReference>
<keyword evidence="3 7" id="KW-0597">Phosphoprotein</keyword>
<dbReference type="Gene3D" id="1.10.287.130">
    <property type="match status" value="1"/>
</dbReference>
<dbReference type="InterPro" id="IPR001610">
    <property type="entry name" value="PAC"/>
</dbReference>
<dbReference type="CDD" id="cd00082">
    <property type="entry name" value="HisKA"/>
    <property type="match status" value="1"/>
</dbReference>
<dbReference type="CDD" id="cd00130">
    <property type="entry name" value="PAS"/>
    <property type="match status" value="1"/>
</dbReference>
<dbReference type="InterPro" id="IPR000700">
    <property type="entry name" value="PAS-assoc_C"/>
</dbReference>
<dbReference type="Gene3D" id="3.30.565.10">
    <property type="entry name" value="Histidine kinase-like ATPase, C-terminal domain"/>
    <property type="match status" value="1"/>
</dbReference>
<dbReference type="InterPro" id="IPR036890">
    <property type="entry name" value="HATPase_C_sf"/>
</dbReference>
<dbReference type="InterPro" id="IPR003661">
    <property type="entry name" value="HisK_dim/P_dom"/>
</dbReference>
<dbReference type="SUPFAM" id="SSF55785">
    <property type="entry name" value="PYP-like sensor domain (PAS domain)"/>
    <property type="match status" value="1"/>
</dbReference>
<keyword evidence="5" id="KW-0418">Kinase</keyword>
<dbReference type="InterPro" id="IPR036097">
    <property type="entry name" value="HisK_dim/P_sf"/>
</dbReference>
<dbReference type="AlphaFoldDB" id="A0A830F808"/>
<dbReference type="InterPro" id="IPR000014">
    <property type="entry name" value="PAS"/>
</dbReference>
<evidence type="ECO:0000256" key="5">
    <source>
        <dbReference type="ARBA" id="ARBA00022777"/>
    </source>
</evidence>
<accession>A0A830F808</accession>
<feature type="domain" description="PAS" evidence="10">
    <location>
        <begin position="139"/>
        <end position="212"/>
    </location>
</feature>
<reference evidence="12 13" key="1">
    <citation type="journal article" date="2019" name="Int. J. Syst. Evol. Microbiol.">
        <title>The Global Catalogue of Microorganisms (GCM) 10K type strain sequencing project: providing services to taxonomists for standard genome sequencing and annotation.</title>
        <authorList>
            <consortium name="The Broad Institute Genomics Platform"/>
            <consortium name="The Broad Institute Genome Sequencing Center for Infectious Disease"/>
            <person name="Wu L."/>
            <person name="Ma J."/>
        </authorList>
    </citation>
    <scope>NUCLEOTIDE SEQUENCE [LARGE SCALE GENOMIC DNA]</scope>
    <source>
        <strain evidence="12 13">JCM 19585</strain>
    </source>
</reference>
<dbReference type="PANTHER" id="PTHR43711:SF1">
    <property type="entry name" value="HISTIDINE KINASE 1"/>
    <property type="match status" value="1"/>
</dbReference>
<dbReference type="OrthoDB" id="8127at2157"/>
<dbReference type="SUPFAM" id="SSF47384">
    <property type="entry name" value="Homodimeric domain of signal transducing histidine kinase"/>
    <property type="match status" value="1"/>
</dbReference>
<dbReference type="EMBL" id="BMPF01000001">
    <property type="protein sequence ID" value="GGL28192.1"/>
    <property type="molecule type" value="Genomic_DNA"/>
</dbReference>
<comment type="caution">
    <text evidence="12">The sequence shown here is derived from an EMBL/GenBank/DDBJ whole genome shotgun (WGS) entry which is preliminary data.</text>
</comment>